<proteinExistence type="predicted"/>
<organism evidence="1 2">
    <name type="scientific">Parascaris univalens</name>
    <name type="common">Nematode worm</name>
    <dbReference type="NCBI Taxonomy" id="6257"/>
    <lineage>
        <taxon>Eukaryota</taxon>
        <taxon>Metazoa</taxon>
        <taxon>Ecdysozoa</taxon>
        <taxon>Nematoda</taxon>
        <taxon>Chromadorea</taxon>
        <taxon>Rhabditida</taxon>
        <taxon>Spirurina</taxon>
        <taxon>Ascaridomorpha</taxon>
        <taxon>Ascaridoidea</taxon>
        <taxon>Ascarididae</taxon>
        <taxon>Parascaris</taxon>
    </lineage>
</organism>
<accession>A0A915A8F7</accession>
<name>A0A915A8F7_PARUN</name>
<sequence length="88" mass="10328">MMLVVSGSDFSHLQRFQHSRCRYRHSIQKLLCKLEGMQRLCNSGEGKNTESFVSIKITQKMRIFSFAVKKGHRLKESFSIDYYLSAFM</sequence>
<evidence type="ECO:0000313" key="1">
    <source>
        <dbReference type="Proteomes" id="UP000887569"/>
    </source>
</evidence>
<protein>
    <submittedName>
        <fullName evidence="2">17-beta-hydroxysteroid dehydrogenase type 6</fullName>
    </submittedName>
</protein>
<reference evidence="2" key="1">
    <citation type="submission" date="2022-11" db="UniProtKB">
        <authorList>
            <consortium name="WormBaseParasite"/>
        </authorList>
    </citation>
    <scope>IDENTIFICATION</scope>
</reference>
<keyword evidence="1" id="KW-1185">Reference proteome</keyword>
<evidence type="ECO:0000313" key="2">
    <source>
        <dbReference type="WBParaSite" id="PgR003_g024_t02"/>
    </source>
</evidence>
<dbReference type="AlphaFoldDB" id="A0A915A8F7"/>
<dbReference type="Proteomes" id="UP000887569">
    <property type="component" value="Unplaced"/>
</dbReference>
<dbReference type="WBParaSite" id="PgR003_g024_t02">
    <property type="protein sequence ID" value="PgR003_g024_t02"/>
    <property type="gene ID" value="PgR003_g024"/>
</dbReference>